<keyword evidence="2 3" id="KW-0833">Ubl conjugation pathway</keyword>
<evidence type="ECO:0000313" key="8">
    <source>
        <dbReference type="Proteomes" id="UP000230233"/>
    </source>
</evidence>
<dbReference type="EMBL" id="PDUG01000001">
    <property type="protein sequence ID" value="PIC51573.1"/>
    <property type="molecule type" value="Genomic_DNA"/>
</dbReference>
<dbReference type="FunFam" id="3.30.710.10:FF:000124">
    <property type="entry name" value="Protein CBG09126"/>
    <property type="match status" value="1"/>
</dbReference>
<evidence type="ECO:0000256" key="2">
    <source>
        <dbReference type="ARBA" id="ARBA00022786"/>
    </source>
</evidence>
<dbReference type="InterPro" id="IPR011333">
    <property type="entry name" value="SKP1/BTB/POZ_sf"/>
</dbReference>
<dbReference type="Pfam" id="PF01466">
    <property type="entry name" value="Skp1"/>
    <property type="match status" value="1"/>
</dbReference>
<comment type="pathway">
    <text evidence="3">Protein modification; protein ubiquitination.</text>
</comment>
<evidence type="ECO:0000313" key="7">
    <source>
        <dbReference type="EMBL" id="PIC51573.1"/>
    </source>
</evidence>
<dbReference type="InterPro" id="IPR036296">
    <property type="entry name" value="SKP1-like_dim_sf"/>
</dbReference>
<sequence length="167" mass="19142">MTPSLKKSPKIENPCFKLITEDKEEVLISELAMKHSKFLTDLVSNFGFSPSENGEKNPIQIQKVTGPTLKLIVKWCEHHKNDPKIREMDYCTITEWDQQFLQLGNKAMFDLVGASNFLDVRILFTISTKTIATWIKGKNPEQLRAIFGGTAPSEKSENMQKRKRKIE</sequence>
<dbReference type="SUPFAM" id="SSF81382">
    <property type="entry name" value="Skp1 dimerisation domain-like"/>
    <property type="match status" value="1"/>
</dbReference>
<dbReference type="STRING" id="1611254.A0A2G5VIH7"/>
<keyword evidence="8" id="KW-1185">Reference proteome</keyword>
<dbReference type="Gene3D" id="3.30.710.10">
    <property type="entry name" value="Potassium Channel Kv1.1, Chain A"/>
    <property type="match status" value="1"/>
</dbReference>
<dbReference type="Pfam" id="PF03931">
    <property type="entry name" value="Skp1_POZ"/>
    <property type="match status" value="1"/>
</dbReference>
<dbReference type="Proteomes" id="UP000230233">
    <property type="component" value="Chromosome I"/>
</dbReference>
<evidence type="ECO:0000259" key="5">
    <source>
        <dbReference type="Pfam" id="PF01466"/>
    </source>
</evidence>
<dbReference type="PIRSF" id="PIRSF028729">
    <property type="entry name" value="E3_ubiquit_lig_SCF_Skp"/>
    <property type="match status" value="1"/>
</dbReference>
<gene>
    <name evidence="7" type="primary">Cnig_chr_I.g2035</name>
    <name evidence="7" type="ORF">B9Z55_002035</name>
</gene>
<dbReference type="OrthoDB" id="5845484at2759"/>
<dbReference type="InterPro" id="IPR016072">
    <property type="entry name" value="Skp1_comp_dimer"/>
</dbReference>
<dbReference type="UniPathway" id="UPA00143"/>
<feature type="domain" description="SKP1 component dimerisation" evidence="5">
    <location>
        <begin position="123"/>
        <end position="149"/>
    </location>
</feature>
<feature type="region of interest" description="Disordered" evidence="4">
    <location>
        <begin position="148"/>
        <end position="167"/>
    </location>
</feature>
<dbReference type="SUPFAM" id="SSF54695">
    <property type="entry name" value="POZ domain"/>
    <property type="match status" value="1"/>
</dbReference>
<proteinExistence type="inferred from homology"/>
<accession>A0A2G5VIH7</accession>
<reference evidence="8" key="1">
    <citation type="submission" date="2017-10" db="EMBL/GenBank/DDBJ databases">
        <title>Rapid genome shrinkage in a self-fertile nematode reveals novel sperm competition proteins.</title>
        <authorList>
            <person name="Yin D."/>
            <person name="Schwarz E.M."/>
            <person name="Thomas C.G."/>
            <person name="Felde R.L."/>
            <person name="Korf I.F."/>
            <person name="Cutter A.D."/>
            <person name="Schartner C.M."/>
            <person name="Ralston E.J."/>
            <person name="Meyer B.J."/>
            <person name="Haag E.S."/>
        </authorList>
    </citation>
    <scope>NUCLEOTIDE SEQUENCE [LARGE SCALE GENOMIC DNA]</scope>
    <source>
        <strain evidence="8">JU1422</strain>
    </source>
</reference>
<evidence type="ECO:0000256" key="1">
    <source>
        <dbReference type="ARBA" id="ARBA00009993"/>
    </source>
</evidence>
<dbReference type="InterPro" id="IPR001232">
    <property type="entry name" value="SKP1-like"/>
</dbReference>
<dbReference type="GO" id="GO:0006511">
    <property type="term" value="P:ubiquitin-dependent protein catabolic process"/>
    <property type="evidence" value="ECO:0007669"/>
    <property type="project" value="InterPro"/>
</dbReference>
<evidence type="ECO:0000259" key="6">
    <source>
        <dbReference type="Pfam" id="PF03931"/>
    </source>
</evidence>
<dbReference type="PANTHER" id="PTHR11165">
    <property type="entry name" value="SKP1"/>
    <property type="match status" value="1"/>
</dbReference>
<dbReference type="SMART" id="SM00512">
    <property type="entry name" value="Skp1"/>
    <property type="match status" value="1"/>
</dbReference>
<dbReference type="InterPro" id="IPR016073">
    <property type="entry name" value="Skp1_comp_POZ"/>
</dbReference>
<dbReference type="AlphaFoldDB" id="A0A2G5VIH7"/>
<organism evidence="7 8">
    <name type="scientific">Caenorhabditis nigoni</name>
    <dbReference type="NCBI Taxonomy" id="1611254"/>
    <lineage>
        <taxon>Eukaryota</taxon>
        <taxon>Metazoa</taxon>
        <taxon>Ecdysozoa</taxon>
        <taxon>Nematoda</taxon>
        <taxon>Chromadorea</taxon>
        <taxon>Rhabditida</taxon>
        <taxon>Rhabditina</taxon>
        <taxon>Rhabditomorpha</taxon>
        <taxon>Rhabditoidea</taxon>
        <taxon>Rhabditidae</taxon>
        <taxon>Peloderinae</taxon>
        <taxon>Caenorhabditis</taxon>
    </lineage>
</organism>
<dbReference type="InterPro" id="IPR016897">
    <property type="entry name" value="SKP1"/>
</dbReference>
<dbReference type="GO" id="GO:0016567">
    <property type="term" value="P:protein ubiquitination"/>
    <property type="evidence" value="ECO:0007669"/>
    <property type="project" value="UniProtKB-UniPathway"/>
</dbReference>
<evidence type="ECO:0000256" key="4">
    <source>
        <dbReference type="SAM" id="MobiDB-lite"/>
    </source>
</evidence>
<comment type="function">
    <text evidence="3">Probable essential component of SCF (SKP1-CUL1-F-box protein) E3 ubiquitin-protein ligase complexes, which mediate the ubiquitination and subsequent proteasomal degradation of target proteins. Regulates cell proliferation during embryonic and larval development.</text>
</comment>
<feature type="domain" description="SKP1 component POZ" evidence="6">
    <location>
        <begin position="15"/>
        <end position="81"/>
    </location>
</feature>
<evidence type="ECO:0000256" key="3">
    <source>
        <dbReference type="PIRNR" id="PIRNR028729"/>
    </source>
</evidence>
<comment type="similarity">
    <text evidence="1 3">Belongs to the SKP1 family.</text>
</comment>
<name>A0A2G5VIH7_9PELO</name>
<comment type="caution">
    <text evidence="7">The sequence shown here is derived from an EMBL/GenBank/DDBJ whole genome shotgun (WGS) entry which is preliminary data.</text>
</comment>
<protein>
    <recommendedName>
        <fullName evidence="3">Skp1-related protein</fullName>
    </recommendedName>
</protein>